<dbReference type="OrthoDB" id="1114561at2"/>
<dbReference type="RefSeq" id="WP_126620323.1">
    <property type="nucleotide sequence ID" value="NZ_CP034563.1"/>
</dbReference>
<evidence type="ECO:0000313" key="3">
    <source>
        <dbReference type="Proteomes" id="UP000267268"/>
    </source>
</evidence>
<reference evidence="2 3" key="1">
    <citation type="submission" date="2018-12" db="EMBL/GenBank/DDBJ databases">
        <title>Flammeovirga pectinis sp. nov., isolated from the gut of the Korean scallop, Patinopecten yessoensis.</title>
        <authorList>
            <person name="Bae J.-W."/>
            <person name="Jeong Y.-S."/>
            <person name="Kang W."/>
        </authorList>
    </citation>
    <scope>NUCLEOTIDE SEQUENCE [LARGE SCALE GENOMIC DNA]</scope>
    <source>
        <strain evidence="2 3">L12M1</strain>
    </source>
</reference>
<dbReference type="AlphaFoldDB" id="A0A3Q9FRN5"/>
<gene>
    <name evidence="2" type="ORF">EI427_25270</name>
</gene>
<dbReference type="EMBL" id="CP034563">
    <property type="protein sequence ID" value="AZQ65526.1"/>
    <property type="molecule type" value="Genomic_DNA"/>
</dbReference>
<feature type="chain" id="PRO_5018758746" description="Porin" evidence="1">
    <location>
        <begin position="22"/>
        <end position="97"/>
    </location>
</feature>
<evidence type="ECO:0000256" key="1">
    <source>
        <dbReference type="SAM" id="SignalP"/>
    </source>
</evidence>
<feature type="signal peptide" evidence="1">
    <location>
        <begin position="1"/>
        <end position="21"/>
    </location>
</feature>
<keyword evidence="3" id="KW-1185">Reference proteome</keyword>
<keyword evidence="1" id="KW-0732">Signal</keyword>
<protein>
    <recommendedName>
        <fullName evidence="4">Porin</fullName>
    </recommendedName>
</protein>
<proteinExistence type="predicted"/>
<name>A0A3Q9FRN5_9BACT</name>
<sequence>MKFKIFSLNTFLLITVSIAFAQEGTEVTINEQKELKKESNKLSISGSVDLYYNYNFSGQDIPNIKTYFTETQNSIAIGMANVILSQSGFAIKSWTNN</sequence>
<dbReference type="Proteomes" id="UP000267268">
    <property type="component" value="Chromosome 2"/>
</dbReference>
<dbReference type="KEGG" id="fll:EI427_25270"/>
<accession>A0A3Q9FRN5</accession>
<evidence type="ECO:0000313" key="2">
    <source>
        <dbReference type="EMBL" id="AZQ65526.1"/>
    </source>
</evidence>
<evidence type="ECO:0008006" key="4">
    <source>
        <dbReference type="Google" id="ProtNLM"/>
    </source>
</evidence>
<organism evidence="2 3">
    <name type="scientific">Flammeovirga pectinis</name>
    <dbReference type="NCBI Taxonomy" id="2494373"/>
    <lineage>
        <taxon>Bacteria</taxon>
        <taxon>Pseudomonadati</taxon>
        <taxon>Bacteroidota</taxon>
        <taxon>Cytophagia</taxon>
        <taxon>Cytophagales</taxon>
        <taxon>Flammeovirgaceae</taxon>
        <taxon>Flammeovirga</taxon>
    </lineage>
</organism>